<feature type="non-terminal residue" evidence="2">
    <location>
        <position position="1221"/>
    </location>
</feature>
<proteinExistence type="predicted"/>
<name>A0A6A4Y6N0_9STRA</name>
<keyword evidence="1" id="KW-0812">Transmembrane</keyword>
<feature type="transmembrane region" description="Helical" evidence="1">
    <location>
        <begin position="770"/>
        <end position="794"/>
    </location>
</feature>
<feature type="transmembrane region" description="Helical" evidence="1">
    <location>
        <begin position="906"/>
        <end position="926"/>
    </location>
</feature>
<sequence>MHVRVLPQGQSAAPLGPRSSIRNVCGFAYVALSLGLSVVYLTLLQPAFSNDLWWPHYNVTGHQALLIDLFNVALATQANGTIDLLAPWAVIDKSYNSSVATAAIYPTYVRRLMWAEFTSVEYAVVNLRSMSGFWSLWMCTQYCWVDLQRQFEVAHTAGRQQRCADRYRANGAVYMETMLRNQIWDDFIANYGGDGGMFTVSLQAWLEQVPSGQTWLEATSTARLTTTVAQEMAYWRTQNITSYKLQWQNRIQSGMAESMVVENALGIRQTIVLKNLPTTTEAWTSYTMYWFAVDDLTILQGENQSLIRSADNAFVTSPSATFESLIGLQDADGNFVNQVKAFRAAVGPFNSIDAYYVPVPLELIALHQVFFVSLSLELATSSLFSVAVDMLVDFTLTPTPPAWVGTTWSYYGGNPLCLFGEPQPYIQESFNVFDTCATQRPLVVHFSKRSSVFGVLLTPRDAVEVACSLSPSVVSCSNYIDSTIDAVALLASVSTAVADYVAPATTSIAAMDIGIMQYASTDDETMNWALLHQPLLQDTGWTLYSWVYLYDWVDGAREVVSFQGDEDSIVLISAADAPLLFPSGTQSSVTTATQFIYLSVAYVTGSLAFVAIGCLVCAVHVRFQMHGANLFWFHRVVGSMWIGRSLLLARAVTAIILLSTSQVQPTTGQTKSSSTYTRFESRPRALLPTMIVCGEATYVLYVLHDVLTVTLHGMTRTYGPLSCILAWTALLFVDIVAPVQPIATLHRECSSRDMDQSVTCESGTLQLGSYHRFCVIFSIELLAFAVAFSVVWAYHRRVHKLHAAGDRHVLGVADVFFSLSGDCHDQKHWQVDKVSCVLAGLIPCAFAGTHYTLDVKLWVLQIDTISDTRWSKSFVRHRTDTSSLHSHQSTDQRPAHIQQSTNSSRLVVTVMGILYALATILSSVSYLQVSQVNLANDLFWASFNMTGAHAFLANWLNQQLALGRNDSLFQINSDSINRDGTYDQPTASVQSAANFGSLMQHTDLNTIEAAIVSLRHSDGCSVPWIFSQYCFVDFDQRWHMANSATRQARCQAMVANGAVFLEPALRNIDFNGFHRCWGTAFDVAIASEVKSTDAGRSWLATIQSHDLDDIPVEVAYWQKYNVARFETQWQNFKRIGLVNMYSVSNMFGTPYPFTLQYQNSSFRMHKATSLKMYWGLANDFVAISHNTSGIGGRSLVRSSPVFAFANTSLESVLRANGTLKT</sequence>
<feature type="transmembrane region" description="Helical" evidence="1">
    <location>
        <begin position="724"/>
        <end position="743"/>
    </location>
</feature>
<feature type="transmembrane region" description="Helical" evidence="1">
    <location>
        <begin position="641"/>
        <end position="665"/>
    </location>
</feature>
<accession>A0A6A4Y6N0</accession>
<feature type="transmembrane region" description="Helical" evidence="1">
    <location>
        <begin position="595"/>
        <end position="621"/>
    </location>
</feature>
<organism evidence="2">
    <name type="scientific">Aphanomyces stellatus</name>
    <dbReference type="NCBI Taxonomy" id="120398"/>
    <lineage>
        <taxon>Eukaryota</taxon>
        <taxon>Sar</taxon>
        <taxon>Stramenopiles</taxon>
        <taxon>Oomycota</taxon>
        <taxon>Saprolegniomycetes</taxon>
        <taxon>Saprolegniales</taxon>
        <taxon>Verrucalvaceae</taxon>
        <taxon>Aphanomyces</taxon>
    </lineage>
</organism>
<keyword evidence="1" id="KW-1133">Transmembrane helix</keyword>
<gene>
    <name evidence="2" type="ORF">As57867_017366</name>
</gene>
<feature type="transmembrane region" description="Helical" evidence="1">
    <location>
        <begin position="685"/>
        <end position="703"/>
    </location>
</feature>
<evidence type="ECO:0000313" key="2">
    <source>
        <dbReference type="EMBL" id="KAF0691321.1"/>
    </source>
</evidence>
<feature type="transmembrane region" description="Helical" evidence="1">
    <location>
        <begin position="21"/>
        <end position="43"/>
    </location>
</feature>
<dbReference type="OrthoDB" id="73567at2759"/>
<keyword evidence="1" id="KW-0472">Membrane</keyword>
<comment type="caution">
    <text evidence="2">The sequence shown here is derived from an EMBL/GenBank/DDBJ whole genome shotgun (WGS) entry which is preliminary data.</text>
</comment>
<dbReference type="AlphaFoldDB" id="A0A6A4Y6N0"/>
<dbReference type="EMBL" id="VJMH01006156">
    <property type="protein sequence ID" value="KAF0691321.1"/>
    <property type="molecule type" value="Genomic_DNA"/>
</dbReference>
<evidence type="ECO:0000256" key="1">
    <source>
        <dbReference type="SAM" id="Phobius"/>
    </source>
</evidence>
<protein>
    <submittedName>
        <fullName evidence="2">Uncharacterized protein</fullName>
    </submittedName>
</protein>
<reference evidence="2" key="1">
    <citation type="submission" date="2019-06" db="EMBL/GenBank/DDBJ databases">
        <title>Genomics analysis of Aphanomyces spp. identifies a new class of oomycete effector associated with host adaptation.</title>
        <authorList>
            <person name="Gaulin E."/>
        </authorList>
    </citation>
    <scope>NUCLEOTIDE SEQUENCE</scope>
    <source>
        <strain evidence="2">CBS 578.67</strain>
    </source>
</reference>